<dbReference type="Pfam" id="PF08447">
    <property type="entry name" value="PAS_3"/>
    <property type="match status" value="1"/>
</dbReference>
<dbReference type="Pfam" id="PF02518">
    <property type="entry name" value="HATPase_c"/>
    <property type="match status" value="1"/>
</dbReference>
<dbReference type="InterPro" id="IPR005467">
    <property type="entry name" value="His_kinase_dom"/>
</dbReference>
<gene>
    <name evidence="10" type="ORF">G3480_08025</name>
</gene>
<feature type="domain" description="PAS" evidence="8">
    <location>
        <begin position="14"/>
        <end position="43"/>
    </location>
</feature>
<feature type="domain" description="PAS" evidence="8">
    <location>
        <begin position="837"/>
        <end position="884"/>
    </location>
</feature>
<dbReference type="Gene3D" id="3.30.565.10">
    <property type="entry name" value="Histidine kinase-like ATPase, C-terminal domain"/>
    <property type="match status" value="1"/>
</dbReference>
<dbReference type="SMART" id="SM00065">
    <property type="entry name" value="GAF"/>
    <property type="match status" value="1"/>
</dbReference>
<keyword evidence="4" id="KW-0808">Transferase</keyword>
<dbReference type="Pfam" id="PF13426">
    <property type="entry name" value="PAS_9"/>
    <property type="match status" value="4"/>
</dbReference>
<dbReference type="SUPFAM" id="SSF55781">
    <property type="entry name" value="GAF domain-like"/>
    <property type="match status" value="1"/>
</dbReference>
<dbReference type="InterPro" id="IPR036890">
    <property type="entry name" value="HATPase_C_sf"/>
</dbReference>
<keyword evidence="3" id="KW-0597">Phosphoprotein</keyword>
<dbReference type="InterPro" id="IPR000014">
    <property type="entry name" value="PAS"/>
</dbReference>
<evidence type="ECO:0000256" key="3">
    <source>
        <dbReference type="ARBA" id="ARBA00022553"/>
    </source>
</evidence>
<evidence type="ECO:0000256" key="5">
    <source>
        <dbReference type="ARBA" id="ARBA00022777"/>
    </source>
</evidence>
<dbReference type="SMART" id="SM00086">
    <property type="entry name" value="PAC"/>
    <property type="match status" value="6"/>
</dbReference>
<dbReference type="SMART" id="SM00091">
    <property type="entry name" value="PAS"/>
    <property type="match status" value="8"/>
</dbReference>
<dbReference type="InterPro" id="IPR036097">
    <property type="entry name" value="HisK_dim/P_sf"/>
</dbReference>
<name>A0A6P1DTJ1_9GAMM</name>
<evidence type="ECO:0000259" key="8">
    <source>
        <dbReference type="PROSITE" id="PS50112"/>
    </source>
</evidence>
<dbReference type="Gene3D" id="3.30.450.40">
    <property type="match status" value="1"/>
</dbReference>
<dbReference type="GO" id="GO:0000155">
    <property type="term" value="F:phosphorelay sensor kinase activity"/>
    <property type="evidence" value="ECO:0007669"/>
    <property type="project" value="InterPro"/>
</dbReference>
<dbReference type="NCBIfam" id="TIGR00229">
    <property type="entry name" value="sensory_box"/>
    <property type="match status" value="8"/>
</dbReference>
<feature type="domain" description="PAS" evidence="8">
    <location>
        <begin position="971"/>
        <end position="1002"/>
    </location>
</feature>
<feature type="coiled-coil region" evidence="6">
    <location>
        <begin position="1189"/>
        <end position="1216"/>
    </location>
</feature>
<dbReference type="CDD" id="cd00075">
    <property type="entry name" value="HATPase"/>
    <property type="match status" value="1"/>
</dbReference>
<evidence type="ECO:0000313" key="11">
    <source>
        <dbReference type="Proteomes" id="UP000471640"/>
    </source>
</evidence>
<evidence type="ECO:0000256" key="6">
    <source>
        <dbReference type="SAM" id="Coils"/>
    </source>
</evidence>
<dbReference type="PROSITE" id="PS50113">
    <property type="entry name" value="PAC"/>
    <property type="match status" value="4"/>
</dbReference>
<dbReference type="PROSITE" id="PS50112">
    <property type="entry name" value="PAS"/>
    <property type="match status" value="6"/>
</dbReference>
<dbReference type="Gene3D" id="3.30.450.20">
    <property type="entry name" value="PAS domain"/>
    <property type="match status" value="8"/>
</dbReference>
<dbReference type="Proteomes" id="UP000471640">
    <property type="component" value="Unassembled WGS sequence"/>
</dbReference>
<dbReference type="SUPFAM" id="SSF55785">
    <property type="entry name" value="PYP-like sensor domain (PAS domain)"/>
    <property type="match status" value="8"/>
</dbReference>
<dbReference type="Gene3D" id="1.10.287.130">
    <property type="match status" value="1"/>
</dbReference>
<accession>A0A6P1DTJ1</accession>
<dbReference type="PRINTS" id="PR00344">
    <property type="entry name" value="BCTRLSENSOR"/>
</dbReference>
<dbReference type="SUPFAM" id="SSF47384">
    <property type="entry name" value="Homodimeric domain of signal transducing histidine kinase"/>
    <property type="match status" value="1"/>
</dbReference>
<dbReference type="InterPro" id="IPR004358">
    <property type="entry name" value="Sig_transdc_His_kin-like_C"/>
</dbReference>
<proteinExistence type="predicted"/>
<dbReference type="InterPro" id="IPR001610">
    <property type="entry name" value="PAC"/>
</dbReference>
<feature type="domain" description="PAC" evidence="9">
    <location>
        <begin position="198"/>
        <end position="251"/>
    </location>
</feature>
<dbReference type="InterPro" id="IPR000700">
    <property type="entry name" value="PAS-assoc_C"/>
</dbReference>
<dbReference type="InterPro" id="IPR013655">
    <property type="entry name" value="PAS_fold_3"/>
</dbReference>
<evidence type="ECO:0000256" key="2">
    <source>
        <dbReference type="ARBA" id="ARBA00012438"/>
    </source>
</evidence>
<dbReference type="SMART" id="SM00388">
    <property type="entry name" value="HisKA"/>
    <property type="match status" value="1"/>
</dbReference>
<dbReference type="EMBL" id="JAAIJR010000024">
    <property type="protein sequence ID" value="NEX20261.1"/>
    <property type="molecule type" value="Genomic_DNA"/>
</dbReference>
<keyword evidence="11" id="KW-1185">Reference proteome</keyword>
<feature type="domain" description="PAC" evidence="9">
    <location>
        <begin position="1030"/>
        <end position="1080"/>
    </location>
</feature>
<sequence length="1475" mass="165971">MNAFANDLPSEAQVFWIRADGRILDGSEPAAQALGYSREELRGLTVWDLDTDFPRERWPAHWDELCRVERLRFQTTHRHRDGSRQQVEILAQVVELEGRHYNYALVYPLTPQRLAENALRESEERLALALAVSGQGLFDLDVISGTSVFSDAYARMLGYEPSELELTPALWESWLHPDERDGVLELYQDCLDGGRADFAAEHRLRMRSGDWLWVRSHAQVVQRDAVGRPLRLIGTLLDISERIESERSLRDHGRFLEELDRISRILTGRLHDVGLITELASEILDIFQADRVFFLHPCDPDAATFRIRIEAFRPEWPGVFADRNVGPDGVEFVPGDDFRDHLRQALSHRGPLTIQFAEASESVSMAQRYGIQSQLATVLYPQADQPWLLGLQQCAAPRHWTSAEKRLFQAIAERASEALSVHLLLQRLQASEQRFAKTFRSSPAPMLVATIDEGRILDVNQRWCGLLEAEAETLIGRTTLELDMWIDPEQRGRMIAHRRETATFQNVPVVFRTRKGNLRDVLWSAEIITLGEESVILSSVHDLTEQKHAERALQASERRYRAMFETAAVAIWEGDMAAGKAAVDALRAQGISDVRGHLERHPELVADILRRSRTVDVNQQALSLFGATRKDELIGSIDAIDAIAQPEALPAVREILVALAEGRRHVEMEMVHRTLQGEHLDLLLSVALPEPHGPFTNLLACMVDITERKRTERALQLARTAIDMSRTGFYWLSAKGQVIDVNQAAADSLGYSREELVGLYVWDFDPNVAPEMADEIWDQLRRLKSHTFESCHRRTDGTLFPIEGTSNYICMGSEEYAFSFVQDISERKAAESELRASEERFAKAFRASPAPTVISTLEDGRIIDANDHWLDTMGYRREEVIGRTTKEIALWVDTGARAELISALKADGSMRDVPVRIRGKTGEERDQLWSAEIISLNGQPVLLSAVQDITERKRADRALRLAQLSILRSADAVFWITPQGRFIQVNDQACESLGYTRDELLGMGVWDIDPDFSPQRWSEHWKRTCAIKRRRFETRHRRRDGVIFPVEVMANYVDYEGQEYDFAFVRDISERQCAEEALRASEHKFRAVVQNAQAITFILDRHGVFLLSEGQSLSRLGLTPGQVLGQSAFDLYQAYPSVVDSIRNALSGEFAHVTNNVGDAIFDTFYSPYLDRDGQPNGVIGVAIDITERMRAEEELRQHREHLEELVTERTAALQQAMTQLVQAEKLAALGHLVAGVAHELNTPLGNARMVASTLAEHLQTLAAVVEAGTLRRSQLTAFLEQGREAVALLERNTVRAADLIGHFKQVAVDQTSVRRRRFNLCKTVEEVLATLGPTVKRTAHRIEVRIPPELELDSYPGPLEQIITNLIDNSLSHGFADIEAGCVEIRAQSERPAQVVLSYRDNGSGIPESIQTRIFEPFFTTRLGQGGSGLGLYIVYNLVTSVLGGTIEIDSRAGQGTTFRLSLPCTAPQQPAAS</sequence>
<dbReference type="PANTHER" id="PTHR43304">
    <property type="entry name" value="PHYTOCHROME-LIKE PROTEIN CPH1"/>
    <property type="match status" value="1"/>
</dbReference>
<dbReference type="InterPro" id="IPR029016">
    <property type="entry name" value="GAF-like_dom_sf"/>
</dbReference>
<dbReference type="SMART" id="SM00387">
    <property type="entry name" value="HATPase_c"/>
    <property type="match status" value="1"/>
</dbReference>
<comment type="caution">
    <text evidence="10">The sequence shown here is derived from an EMBL/GenBank/DDBJ whole genome shotgun (WGS) entry which is preliminary data.</text>
</comment>
<dbReference type="EC" id="2.7.13.3" evidence="2"/>
<dbReference type="InterPro" id="IPR003018">
    <property type="entry name" value="GAF"/>
</dbReference>
<dbReference type="Pfam" id="PF08448">
    <property type="entry name" value="PAS_4"/>
    <property type="match status" value="2"/>
</dbReference>
<dbReference type="InterPro" id="IPR003594">
    <property type="entry name" value="HATPase_dom"/>
</dbReference>
<comment type="catalytic activity">
    <reaction evidence="1">
        <text>ATP + protein L-histidine = ADP + protein N-phospho-L-histidine.</text>
        <dbReference type="EC" id="2.7.13.3"/>
    </reaction>
</comment>
<dbReference type="SUPFAM" id="SSF55874">
    <property type="entry name" value="ATPase domain of HSP90 chaperone/DNA topoisomerase II/histidine kinase"/>
    <property type="match status" value="1"/>
</dbReference>
<protein>
    <recommendedName>
        <fullName evidence="2">histidine kinase</fullName>
        <ecNumber evidence="2">2.7.13.3</ecNumber>
    </recommendedName>
</protein>
<dbReference type="CDD" id="cd00130">
    <property type="entry name" value="PAS"/>
    <property type="match status" value="7"/>
</dbReference>
<feature type="domain" description="PAS" evidence="8">
    <location>
        <begin position="714"/>
        <end position="787"/>
    </location>
</feature>
<organism evidence="10 11">
    <name type="scientific">Thiorhodococcus mannitoliphagus</name>
    <dbReference type="NCBI Taxonomy" id="329406"/>
    <lineage>
        <taxon>Bacteria</taxon>
        <taxon>Pseudomonadati</taxon>
        <taxon>Pseudomonadota</taxon>
        <taxon>Gammaproteobacteria</taxon>
        <taxon>Chromatiales</taxon>
        <taxon>Chromatiaceae</taxon>
        <taxon>Thiorhodococcus</taxon>
    </lineage>
</organism>
<dbReference type="CDD" id="cd00082">
    <property type="entry name" value="HisKA"/>
    <property type="match status" value="1"/>
</dbReference>
<evidence type="ECO:0000313" key="10">
    <source>
        <dbReference type="EMBL" id="NEX20261.1"/>
    </source>
</evidence>
<dbReference type="PROSITE" id="PS50109">
    <property type="entry name" value="HIS_KIN"/>
    <property type="match status" value="1"/>
</dbReference>
<evidence type="ECO:0000256" key="1">
    <source>
        <dbReference type="ARBA" id="ARBA00000085"/>
    </source>
</evidence>
<reference evidence="10 11" key="2">
    <citation type="submission" date="2020-02" db="EMBL/GenBank/DDBJ databases">
        <title>Genome sequences of Thiorhodococcus mannitoliphagus and Thiorhodococcus minor, purple sulfur photosynthetic bacteria in the gammaproteobacterial family, Chromatiaceae.</title>
        <authorList>
            <person name="Aviles F.A."/>
            <person name="Meyer T.E."/>
            <person name="Kyndt J.A."/>
        </authorList>
    </citation>
    <scope>NUCLEOTIDE SEQUENCE [LARGE SCALE GENOMIC DNA]</scope>
    <source>
        <strain evidence="10 11">DSM 18266</strain>
    </source>
</reference>
<dbReference type="InterPro" id="IPR003661">
    <property type="entry name" value="HisK_dim/P_dom"/>
</dbReference>
<reference evidence="11" key="1">
    <citation type="journal article" date="2020" name="Microbiol. Resour. Announc.">
        <title>Draft Genome Sequences of Thiorhodococcus mannitoliphagus and Thiorhodococcus minor, Purple Sulfur Photosynthetic Bacteria in the Gammaproteobacterial Family Chromatiaceae.</title>
        <authorList>
            <person name="Aviles F.A."/>
            <person name="Meyer T.E."/>
            <person name="Kyndt J.A."/>
        </authorList>
    </citation>
    <scope>NUCLEOTIDE SEQUENCE [LARGE SCALE GENOMIC DNA]</scope>
    <source>
        <strain evidence="11">DSM 18266</strain>
    </source>
</reference>
<evidence type="ECO:0000259" key="9">
    <source>
        <dbReference type="PROSITE" id="PS50113"/>
    </source>
</evidence>
<dbReference type="InterPro" id="IPR035965">
    <property type="entry name" value="PAS-like_dom_sf"/>
</dbReference>
<feature type="domain" description="PAC" evidence="9">
    <location>
        <begin position="1146"/>
        <end position="1198"/>
    </location>
</feature>
<dbReference type="PANTHER" id="PTHR43304:SF1">
    <property type="entry name" value="PAC DOMAIN-CONTAINING PROTEIN"/>
    <property type="match status" value="1"/>
</dbReference>
<keyword evidence="5" id="KW-0418">Kinase</keyword>
<feature type="domain" description="Histidine kinase" evidence="7">
    <location>
        <begin position="1236"/>
        <end position="1468"/>
    </location>
</feature>
<evidence type="ECO:0000256" key="4">
    <source>
        <dbReference type="ARBA" id="ARBA00022679"/>
    </source>
</evidence>
<feature type="domain" description="PAS" evidence="8">
    <location>
        <begin position="122"/>
        <end position="194"/>
    </location>
</feature>
<feature type="domain" description="PAC" evidence="9">
    <location>
        <begin position="664"/>
        <end position="717"/>
    </location>
</feature>
<evidence type="ECO:0000259" key="7">
    <source>
        <dbReference type="PROSITE" id="PS50109"/>
    </source>
</evidence>
<dbReference type="InterPro" id="IPR013656">
    <property type="entry name" value="PAS_4"/>
</dbReference>
<dbReference type="Pfam" id="PF13188">
    <property type="entry name" value="PAS_8"/>
    <property type="match status" value="1"/>
</dbReference>
<dbReference type="RefSeq" id="WP_164653362.1">
    <property type="nucleotide sequence ID" value="NZ_JAAIJR010000024.1"/>
</dbReference>
<feature type="domain" description="PAS" evidence="8">
    <location>
        <begin position="1081"/>
        <end position="1129"/>
    </location>
</feature>
<dbReference type="InterPro" id="IPR052162">
    <property type="entry name" value="Sensor_kinase/Photoreceptor"/>
</dbReference>
<keyword evidence="6" id="KW-0175">Coiled coil</keyword>